<gene>
    <name evidence="1" type="ORF">MRN70_02520</name>
</gene>
<name>A0AAU6SP67_UNCXX</name>
<organism evidence="1">
    <name type="scientific">bacterium 19PA01SH03</name>
    <dbReference type="NCBI Taxonomy" id="2920705"/>
    <lineage>
        <taxon>Bacteria</taxon>
    </lineage>
</organism>
<protein>
    <submittedName>
        <fullName evidence="1">Uncharacterized protein</fullName>
    </submittedName>
</protein>
<accession>A0AAU6SP67</accession>
<proteinExistence type="predicted"/>
<dbReference type="EMBL" id="CP095338">
    <property type="protein sequence ID" value="XAG21727.1"/>
    <property type="molecule type" value="Genomic_DNA"/>
</dbReference>
<evidence type="ECO:0000313" key="1">
    <source>
        <dbReference type="EMBL" id="XAG21727.1"/>
    </source>
</evidence>
<dbReference type="AlphaFoldDB" id="A0AAU6SP67"/>
<sequence length="86" mass="10306">MNKYDGELLNDGLFDEKEQEVEQLPHMHDGFKKMCKQQNHRMHVQRRIALDRLLIARGHEPVDPSVGITDKHRMLYKLYTKKEYRG</sequence>
<reference evidence="1" key="1">
    <citation type="submission" date="2022-03" db="EMBL/GenBank/DDBJ databases">
        <title>Sea Food Isolates.</title>
        <authorList>
            <person name="Li c."/>
        </authorList>
    </citation>
    <scope>NUCLEOTIDE SEQUENCE</scope>
    <source>
        <strain evidence="1">19PA01SH03</strain>
    </source>
</reference>